<dbReference type="Proteomes" id="UP001381693">
    <property type="component" value="Unassembled WGS sequence"/>
</dbReference>
<protein>
    <recommendedName>
        <fullName evidence="4">Flavoprotein domain-containing protein</fullName>
    </recommendedName>
</protein>
<comment type="caution">
    <text evidence="5">The sequence shown here is derived from an EMBL/GenBank/DDBJ whole genome shotgun (WGS) entry which is preliminary data.</text>
</comment>
<feature type="compositionally biased region" description="Basic and acidic residues" evidence="3">
    <location>
        <begin position="81"/>
        <end position="92"/>
    </location>
</feature>
<gene>
    <name evidence="5" type="ORF">SK128_016536</name>
</gene>
<dbReference type="GO" id="GO:0015937">
    <property type="term" value="P:coenzyme A biosynthetic process"/>
    <property type="evidence" value="ECO:0007669"/>
    <property type="project" value="UniProtKB-KW"/>
</dbReference>
<dbReference type="GO" id="GO:0004633">
    <property type="term" value="F:phosphopantothenoylcysteine decarboxylase activity"/>
    <property type="evidence" value="ECO:0007669"/>
    <property type="project" value="TreeGrafter"/>
</dbReference>
<evidence type="ECO:0000313" key="6">
    <source>
        <dbReference type="Proteomes" id="UP001381693"/>
    </source>
</evidence>
<evidence type="ECO:0000256" key="3">
    <source>
        <dbReference type="SAM" id="MobiDB-lite"/>
    </source>
</evidence>
<dbReference type="GO" id="GO:0010181">
    <property type="term" value="F:FMN binding"/>
    <property type="evidence" value="ECO:0007669"/>
    <property type="project" value="TreeGrafter"/>
</dbReference>
<dbReference type="Pfam" id="PF02441">
    <property type="entry name" value="Flavoprotein"/>
    <property type="match status" value="1"/>
</dbReference>
<dbReference type="InterPro" id="IPR003382">
    <property type="entry name" value="Flavoprotein"/>
</dbReference>
<dbReference type="PANTHER" id="PTHR14359">
    <property type="entry name" value="HOMO-OLIGOMERIC FLAVIN CONTAINING CYS DECARBOXYLASE FAMILY"/>
    <property type="match status" value="1"/>
</dbReference>
<feature type="domain" description="Flavoprotein" evidence="4">
    <location>
        <begin position="12"/>
        <end position="261"/>
    </location>
</feature>
<keyword evidence="1" id="KW-0173">Coenzyme A biosynthesis</keyword>
<dbReference type="InterPro" id="IPR036551">
    <property type="entry name" value="Flavin_trans-like"/>
</dbReference>
<keyword evidence="6" id="KW-1185">Reference proteome</keyword>
<evidence type="ECO:0000313" key="5">
    <source>
        <dbReference type="EMBL" id="KAK7027378.1"/>
    </source>
</evidence>
<dbReference type="AlphaFoldDB" id="A0AAN8WDZ4"/>
<organism evidence="5 6">
    <name type="scientific">Halocaridina rubra</name>
    <name type="common">Hawaiian red shrimp</name>
    <dbReference type="NCBI Taxonomy" id="373956"/>
    <lineage>
        <taxon>Eukaryota</taxon>
        <taxon>Metazoa</taxon>
        <taxon>Ecdysozoa</taxon>
        <taxon>Arthropoda</taxon>
        <taxon>Crustacea</taxon>
        <taxon>Multicrustacea</taxon>
        <taxon>Malacostraca</taxon>
        <taxon>Eumalacostraca</taxon>
        <taxon>Eucarida</taxon>
        <taxon>Decapoda</taxon>
        <taxon>Pleocyemata</taxon>
        <taxon>Caridea</taxon>
        <taxon>Atyoidea</taxon>
        <taxon>Atyidae</taxon>
        <taxon>Halocaridina</taxon>
    </lineage>
</organism>
<dbReference type="EMBL" id="JAXCGZ010022682">
    <property type="protein sequence ID" value="KAK7027378.1"/>
    <property type="molecule type" value="Genomic_DNA"/>
</dbReference>
<name>A0AAN8WDZ4_HALRR</name>
<sequence length="273" mass="29778">MAQLPPVSASPRVVLGCTGSVASIKVPELARRLQKRGANVIIVPTERACHFLKCQAKVDAASSHVLSQGVHINMVEKKTVDNGIEKRSETPDSNRSSGRCSRCGAMSPQKESDAESISVQSKENSALRSLYPDLNFIFDEDEWSAWQGRGDSVLHIQLRNWAQVLVLAPLDANTMAKMAQGICDNLLTCIVRAWNVSLPLIFCPAMNTQMYKHPLTMRHTAMLKEFGYIEVCVVSKKLACGDTGIGGMAEVSTIVDAVMQELPSAQRVAHGPF</sequence>
<accession>A0AAN8WDZ4</accession>
<feature type="region of interest" description="Disordered" evidence="3">
    <location>
        <begin position="81"/>
        <end position="118"/>
    </location>
</feature>
<evidence type="ECO:0000256" key="2">
    <source>
        <dbReference type="ARBA" id="ARBA00038350"/>
    </source>
</evidence>
<dbReference type="SUPFAM" id="SSF52507">
    <property type="entry name" value="Homo-oligomeric flavin-containing Cys decarboxylases, HFCD"/>
    <property type="match status" value="2"/>
</dbReference>
<dbReference type="GO" id="GO:0071513">
    <property type="term" value="C:phosphopantothenoylcysteine decarboxylase complex"/>
    <property type="evidence" value="ECO:0007669"/>
    <property type="project" value="TreeGrafter"/>
</dbReference>
<dbReference type="Gene3D" id="3.40.50.1950">
    <property type="entry name" value="Flavin prenyltransferase-like"/>
    <property type="match status" value="1"/>
</dbReference>
<reference evidence="5 6" key="1">
    <citation type="submission" date="2023-11" db="EMBL/GenBank/DDBJ databases">
        <title>Halocaridina rubra genome assembly.</title>
        <authorList>
            <person name="Smith C."/>
        </authorList>
    </citation>
    <scope>NUCLEOTIDE SEQUENCE [LARGE SCALE GENOMIC DNA]</scope>
    <source>
        <strain evidence="5">EP-1</strain>
        <tissue evidence="5">Whole</tissue>
    </source>
</reference>
<evidence type="ECO:0000259" key="4">
    <source>
        <dbReference type="Pfam" id="PF02441"/>
    </source>
</evidence>
<comment type="similarity">
    <text evidence="2">Belongs to the HFCD (homooligomeric flavin containing Cys decarboxylase) superfamily.</text>
</comment>
<feature type="compositionally biased region" description="Low complexity" evidence="3">
    <location>
        <begin position="95"/>
        <end position="104"/>
    </location>
</feature>
<proteinExistence type="inferred from homology"/>
<dbReference type="PANTHER" id="PTHR14359:SF6">
    <property type="entry name" value="PHOSPHOPANTOTHENOYLCYSTEINE DECARBOXYLASE"/>
    <property type="match status" value="1"/>
</dbReference>
<evidence type="ECO:0000256" key="1">
    <source>
        <dbReference type="ARBA" id="ARBA00022993"/>
    </source>
</evidence>